<feature type="domain" description="Outer membrane protein beta-barrel" evidence="3">
    <location>
        <begin position="11"/>
        <end position="197"/>
    </location>
</feature>
<organism evidence="4 5">
    <name type="scientific">Candidatus Sulfurimonas baltica</name>
    <dbReference type="NCBI Taxonomy" id="2740404"/>
    <lineage>
        <taxon>Bacteria</taxon>
        <taxon>Pseudomonadati</taxon>
        <taxon>Campylobacterota</taxon>
        <taxon>Epsilonproteobacteria</taxon>
        <taxon>Campylobacterales</taxon>
        <taxon>Sulfurimonadaceae</taxon>
        <taxon>Sulfurimonas</taxon>
    </lineage>
</organism>
<evidence type="ECO:0000256" key="2">
    <source>
        <dbReference type="SAM" id="SignalP"/>
    </source>
</evidence>
<evidence type="ECO:0000313" key="5">
    <source>
        <dbReference type="Proteomes" id="UP000593994"/>
    </source>
</evidence>
<name>A0A7S7LT17_9BACT</name>
<sequence length="197" mass="21761">MKNKLFKTVSVCALLLSSSLLAQDYKFIAGGSLGYTSLNVEQTDKVGSMILGSTLENTGYNAELRVGVKYRDYLQLTVNYQSVAMDDTNENNVYLGIDYLFANYKKMTPYIGGNLGSSTLTWSKNPINTKDNDSTSGTLLLGARLGVLYPLTDDFDLSLEYMYNYAKHTTQLESGSAKTELVHSSANNLNLGVRYTF</sequence>
<keyword evidence="1 2" id="KW-0732">Signal</keyword>
<dbReference type="InterPro" id="IPR011250">
    <property type="entry name" value="OMP/PagP_B-barrel"/>
</dbReference>
<dbReference type="InterPro" id="IPR027385">
    <property type="entry name" value="Beta-barrel_OMP"/>
</dbReference>
<dbReference type="Gene3D" id="2.40.160.20">
    <property type="match status" value="1"/>
</dbReference>
<dbReference type="RefSeq" id="WP_194368125.1">
    <property type="nucleotide sequence ID" value="NZ_CP054492.1"/>
</dbReference>
<proteinExistence type="predicted"/>
<dbReference type="Proteomes" id="UP000593994">
    <property type="component" value="Chromosome"/>
</dbReference>
<dbReference type="AlphaFoldDB" id="A0A7S7LT17"/>
<protein>
    <submittedName>
        <fullName evidence="4">Outer membrane beta-barrel protein</fullName>
    </submittedName>
</protein>
<accession>A0A7S7LT17</accession>
<gene>
    <name evidence="4" type="ORF">HUE88_07600</name>
</gene>
<dbReference type="Pfam" id="PF13505">
    <property type="entry name" value="OMP_b-brl"/>
    <property type="match status" value="1"/>
</dbReference>
<feature type="chain" id="PRO_5032625659" evidence="2">
    <location>
        <begin position="23"/>
        <end position="197"/>
    </location>
</feature>
<keyword evidence="5" id="KW-1185">Reference proteome</keyword>
<evidence type="ECO:0000256" key="1">
    <source>
        <dbReference type="ARBA" id="ARBA00022729"/>
    </source>
</evidence>
<evidence type="ECO:0000313" key="4">
    <source>
        <dbReference type="EMBL" id="QOY51009.1"/>
    </source>
</evidence>
<dbReference type="EMBL" id="CP054492">
    <property type="protein sequence ID" value="QOY51009.1"/>
    <property type="molecule type" value="Genomic_DNA"/>
</dbReference>
<evidence type="ECO:0000259" key="3">
    <source>
        <dbReference type="Pfam" id="PF13505"/>
    </source>
</evidence>
<reference evidence="4 5" key="1">
    <citation type="submission" date="2020-05" db="EMBL/GenBank/DDBJ databases">
        <title>Sulfurimonas marisnigri, sp. nov., and Sulfurimonas baltica, sp. nov., manganese oxide reducing chemolithoautotrophs of the class Epsilonproteobacteria isolated from the pelagic redoxclines of the Black and Baltic Seas and emended description of the genus Sulfurimonas.</title>
        <authorList>
            <person name="Henkel J.V."/>
            <person name="Laudan C."/>
            <person name="Werner J."/>
            <person name="Neu T."/>
            <person name="Plewe S."/>
            <person name="Sproer C."/>
            <person name="Bunk B."/>
            <person name="Schulz-Vogt H.N."/>
        </authorList>
    </citation>
    <scope>NUCLEOTIDE SEQUENCE [LARGE SCALE GENOMIC DNA]</scope>
    <source>
        <strain evidence="4 5">GD2</strain>
    </source>
</reference>
<dbReference type="KEGG" id="sbal:HUE88_07600"/>
<dbReference type="SUPFAM" id="SSF56925">
    <property type="entry name" value="OMPA-like"/>
    <property type="match status" value="1"/>
</dbReference>
<feature type="signal peptide" evidence="2">
    <location>
        <begin position="1"/>
        <end position="22"/>
    </location>
</feature>